<dbReference type="RefSeq" id="WP_143459775.1">
    <property type="nucleotide sequence ID" value="NZ_VJWV01000020.1"/>
</dbReference>
<organism evidence="1 2">
    <name type="scientific">Lactococcus lactis</name>
    <dbReference type="NCBI Taxonomy" id="1358"/>
    <lineage>
        <taxon>Bacteria</taxon>
        <taxon>Bacillati</taxon>
        <taxon>Bacillota</taxon>
        <taxon>Bacilli</taxon>
        <taxon>Lactobacillales</taxon>
        <taxon>Streptococcaceae</taxon>
        <taxon>Lactococcus</taxon>
    </lineage>
</organism>
<proteinExistence type="predicted"/>
<sequence>MNDIFNTYAKRKYVSNQTRFNLPTQRSQHSEAYAYLIKSLGLTATIQDEFTQKLVAWFNHARTVNYKENTMLEDFINNNGSLPHHFNSYK</sequence>
<protein>
    <submittedName>
        <fullName evidence="1">Uncharacterized protein</fullName>
    </submittedName>
</protein>
<dbReference type="Proteomes" id="UP000317167">
    <property type="component" value="Unassembled WGS sequence"/>
</dbReference>
<evidence type="ECO:0000313" key="2">
    <source>
        <dbReference type="Proteomes" id="UP000317167"/>
    </source>
</evidence>
<reference evidence="1 2" key="1">
    <citation type="submission" date="2019-07" db="EMBL/GenBank/DDBJ databases">
        <title>Draft genome of 7 Lactococcus lactis strains isolated from an artisanal cheese production.</title>
        <authorList>
            <person name="Biolcati F."/>
            <person name="Bottero M.T."/>
            <person name="Dalmasso A."/>
            <person name="Mcauliffe O."/>
        </authorList>
    </citation>
    <scope>NUCLEOTIDE SEQUENCE [LARGE SCALE GENOMIC DNA]</scope>
    <source>
        <strain evidence="1 2">MRS45.2</strain>
    </source>
</reference>
<name>A0A552YY91_9LACT</name>
<dbReference type="EMBL" id="VJWV01000020">
    <property type="protein sequence ID" value="TRW72195.1"/>
    <property type="molecule type" value="Genomic_DNA"/>
</dbReference>
<evidence type="ECO:0000313" key="1">
    <source>
        <dbReference type="EMBL" id="TRW72195.1"/>
    </source>
</evidence>
<comment type="caution">
    <text evidence="1">The sequence shown here is derived from an EMBL/GenBank/DDBJ whole genome shotgun (WGS) entry which is preliminary data.</text>
</comment>
<dbReference type="AlphaFoldDB" id="A0A552YY91"/>
<gene>
    <name evidence="1" type="ORF">FNJ53_12720</name>
</gene>
<accession>A0A552YY91</accession>